<comment type="cofactor">
    <cofactor evidence="1">
        <name>FAD</name>
        <dbReference type="ChEBI" id="CHEBI:57692"/>
    </cofactor>
</comment>
<evidence type="ECO:0000256" key="1">
    <source>
        <dbReference type="ARBA" id="ARBA00001974"/>
    </source>
</evidence>
<dbReference type="Gene3D" id="3.50.50.60">
    <property type="entry name" value="FAD/NAD(P)-binding domain"/>
    <property type="match status" value="2"/>
</dbReference>
<protein>
    <submittedName>
        <fullName evidence="14">Uncharacterized protein</fullName>
    </submittedName>
</protein>
<evidence type="ECO:0000256" key="7">
    <source>
        <dbReference type="ARBA" id="ARBA00022946"/>
    </source>
</evidence>
<keyword evidence="15" id="KW-1185">Reference proteome</keyword>
<dbReference type="Proteomes" id="UP000749559">
    <property type="component" value="Unassembled WGS sequence"/>
</dbReference>
<dbReference type="InterPro" id="IPR023753">
    <property type="entry name" value="FAD/NAD-binding_dom"/>
</dbReference>
<dbReference type="EMBL" id="CAIIXF020000002">
    <property type="protein sequence ID" value="CAH1777486.1"/>
    <property type="molecule type" value="Genomic_DNA"/>
</dbReference>
<dbReference type="GO" id="GO:0071949">
    <property type="term" value="F:FAD binding"/>
    <property type="evidence" value="ECO:0007669"/>
    <property type="project" value="TreeGrafter"/>
</dbReference>
<dbReference type="PRINTS" id="PR00411">
    <property type="entry name" value="PNDRDTASEI"/>
</dbReference>
<evidence type="ECO:0000256" key="2">
    <source>
        <dbReference type="ARBA" id="ARBA00004173"/>
    </source>
</evidence>
<dbReference type="GO" id="GO:0006915">
    <property type="term" value="P:apoptotic process"/>
    <property type="evidence" value="ECO:0007669"/>
    <property type="project" value="UniProtKB-KW"/>
</dbReference>
<comment type="similarity">
    <text evidence="3">Belongs to the FAD-dependent oxidoreductase family.</text>
</comment>
<keyword evidence="13" id="KW-0812">Transmembrane</keyword>
<feature type="region of interest" description="Disordered" evidence="12">
    <location>
        <begin position="123"/>
        <end position="161"/>
    </location>
</feature>
<dbReference type="Gene3D" id="3.30.390.30">
    <property type="match status" value="1"/>
</dbReference>
<keyword evidence="10" id="KW-0496">Mitochondrion</keyword>
<keyword evidence="9" id="KW-0520">NAD</keyword>
<keyword evidence="7" id="KW-0809">Transit peptide</keyword>
<keyword evidence="6" id="KW-0274">FAD</keyword>
<dbReference type="GO" id="GO:0033108">
    <property type="term" value="P:mitochondrial respiratory chain complex assembly"/>
    <property type="evidence" value="ECO:0007669"/>
    <property type="project" value="TreeGrafter"/>
</dbReference>
<dbReference type="SUPFAM" id="SSF55424">
    <property type="entry name" value="FAD/NAD-linked reductases, dimerisation (C-terminal) domain"/>
    <property type="match status" value="1"/>
</dbReference>
<feature type="region of interest" description="Disordered" evidence="12">
    <location>
        <begin position="562"/>
        <end position="591"/>
    </location>
</feature>
<evidence type="ECO:0000256" key="3">
    <source>
        <dbReference type="ARBA" id="ARBA00006442"/>
    </source>
</evidence>
<keyword evidence="4" id="KW-0285">Flavoprotein</keyword>
<evidence type="ECO:0000256" key="8">
    <source>
        <dbReference type="ARBA" id="ARBA00023002"/>
    </source>
</evidence>
<evidence type="ECO:0000256" key="5">
    <source>
        <dbReference type="ARBA" id="ARBA00022703"/>
    </source>
</evidence>
<dbReference type="Pfam" id="PF16020">
    <property type="entry name" value="Deltameth_res"/>
    <property type="match status" value="1"/>
</dbReference>
<evidence type="ECO:0000256" key="6">
    <source>
        <dbReference type="ARBA" id="ARBA00022827"/>
    </source>
</evidence>
<keyword evidence="13" id="KW-0472">Membrane</keyword>
<dbReference type="InterPro" id="IPR050446">
    <property type="entry name" value="FAD-oxidoreductase/Apoptosis"/>
</dbReference>
<organism evidence="14 15">
    <name type="scientific">Owenia fusiformis</name>
    <name type="common">Polychaete worm</name>
    <dbReference type="NCBI Taxonomy" id="6347"/>
    <lineage>
        <taxon>Eukaryota</taxon>
        <taxon>Metazoa</taxon>
        <taxon>Spiralia</taxon>
        <taxon>Lophotrochozoa</taxon>
        <taxon>Annelida</taxon>
        <taxon>Polychaeta</taxon>
        <taxon>Sedentaria</taxon>
        <taxon>Canalipalpata</taxon>
        <taxon>Sabellida</taxon>
        <taxon>Oweniida</taxon>
        <taxon>Oweniidae</taxon>
        <taxon>Owenia</taxon>
    </lineage>
</organism>
<dbReference type="Pfam" id="PF07992">
    <property type="entry name" value="Pyr_redox_2"/>
    <property type="match status" value="1"/>
</dbReference>
<comment type="subcellular location">
    <subcellularLocation>
        <location evidence="2">Mitochondrion</location>
    </subcellularLocation>
</comment>
<evidence type="ECO:0000256" key="10">
    <source>
        <dbReference type="ARBA" id="ARBA00023128"/>
    </source>
</evidence>
<dbReference type="PANTHER" id="PTHR43557:SF4">
    <property type="entry name" value="APOPTOSIS-INDUCING FACTOR 1, MITOCHONDRIAL"/>
    <property type="match status" value="1"/>
</dbReference>
<dbReference type="InterPro" id="IPR031973">
    <property type="entry name" value="Deltameth_res_prag01"/>
</dbReference>
<evidence type="ECO:0000256" key="4">
    <source>
        <dbReference type="ARBA" id="ARBA00022630"/>
    </source>
</evidence>
<comment type="caution">
    <text evidence="14">The sequence shown here is derived from an EMBL/GenBank/DDBJ whole genome shotgun (WGS) entry which is preliminary data.</text>
</comment>
<dbReference type="GO" id="GO:0016174">
    <property type="term" value="F:NAD(P)H oxidase H2O2-forming activity"/>
    <property type="evidence" value="ECO:0007669"/>
    <property type="project" value="TreeGrafter"/>
</dbReference>
<dbReference type="Pfam" id="PF14721">
    <property type="entry name" value="AIF_C"/>
    <property type="match status" value="1"/>
</dbReference>
<dbReference type="SUPFAM" id="SSF51905">
    <property type="entry name" value="FAD/NAD(P)-binding domain"/>
    <property type="match status" value="2"/>
</dbReference>
<dbReference type="GO" id="GO:0046983">
    <property type="term" value="F:protein dimerization activity"/>
    <property type="evidence" value="ECO:0007669"/>
    <property type="project" value="InterPro"/>
</dbReference>
<reference evidence="14" key="1">
    <citation type="submission" date="2022-03" db="EMBL/GenBank/DDBJ databases">
        <authorList>
            <person name="Martin C."/>
        </authorList>
    </citation>
    <scope>NUCLEOTIDE SEQUENCE</scope>
</reference>
<name>A0A8J1XLJ4_OWEFU</name>
<dbReference type="GO" id="GO:0005739">
    <property type="term" value="C:mitochondrion"/>
    <property type="evidence" value="ECO:0007669"/>
    <property type="project" value="UniProtKB-SubCell"/>
</dbReference>
<proteinExistence type="inferred from homology"/>
<keyword evidence="13" id="KW-1133">Transmembrane helix</keyword>
<evidence type="ECO:0000256" key="13">
    <source>
        <dbReference type="SAM" id="Phobius"/>
    </source>
</evidence>
<dbReference type="InterPro" id="IPR029324">
    <property type="entry name" value="AIF_C"/>
</dbReference>
<accession>A0A8J1XLJ4</accession>
<evidence type="ECO:0000313" key="15">
    <source>
        <dbReference type="Proteomes" id="UP000749559"/>
    </source>
</evidence>
<sequence length="656" mass="71728">MNRRHVFSRCVQLYSSVRSSQTVSHKLKDVSQARYMSGLPEGWKTNKELDMENKNHMNFMPVPQGSWQENYNKRNGRWNLHLAGSTVFLGVTVYVMWKTGCWYLHSAPSMKNKIAVTASSVAETATTTDKAEATPAETETTATTESADKISTPETSEEAAPGVDISLLPEIPGAVKYLIVGAGTAAFSAYRAIRAADATAQVLVIGDEPEVPYMRPPLSKELWFTDDPDAPQTLKFKQWNGKERSVYFEPEEFYADSKKLALEERGGVSVVRGKRVTKIDAVAQKATLDNGWVIQYDKCLIATGGKPKNLPCLENAGAGVAEKTTLFRNIADFRRLEEVTKTSDSIVIIGGGFLGSELACALGNRGKRTGMKVTQVFPESGNMGRILPEYLSKWTMDKVQSEGATVVPGSVVKSAKLDGEKVALKLDNGETLSADHVVVAVGLDPNTEIAAASRLEVDDKYGGFHVNAELEARKNLWVAGDASCFYDIKLGRRRVEHHDHAVVSGRLAGENMTGAGKPYWHQSMFWSDLGPEIGYEAIGLVDGSLPTVAVFAKATEQDTPKAVVESTGEGIRSETEQVASETPSDVAPKAPVDGDDYGKGIIFYMKDKVIVGIVMWNVFNKMPIARKLIKDGLPHDDLSEVAKLFNLYAKKEEDSE</sequence>
<keyword evidence="8" id="KW-0560">Oxidoreductase</keyword>
<comment type="catalytic activity">
    <reaction evidence="11">
        <text>A + NADH + H(+) = AH2 + NAD(+)</text>
        <dbReference type="Rhea" id="RHEA:11356"/>
        <dbReference type="ChEBI" id="CHEBI:13193"/>
        <dbReference type="ChEBI" id="CHEBI:15378"/>
        <dbReference type="ChEBI" id="CHEBI:17499"/>
        <dbReference type="ChEBI" id="CHEBI:57540"/>
        <dbReference type="ChEBI" id="CHEBI:57945"/>
    </reaction>
</comment>
<gene>
    <name evidence="14" type="ORF">OFUS_LOCUS4517</name>
</gene>
<dbReference type="PRINTS" id="PR00368">
    <property type="entry name" value="FADPNR"/>
</dbReference>
<feature type="compositionally biased region" description="Low complexity" evidence="12">
    <location>
        <begin position="123"/>
        <end position="145"/>
    </location>
</feature>
<evidence type="ECO:0000256" key="9">
    <source>
        <dbReference type="ARBA" id="ARBA00023027"/>
    </source>
</evidence>
<feature type="transmembrane region" description="Helical" evidence="13">
    <location>
        <begin position="78"/>
        <end position="97"/>
    </location>
</feature>
<dbReference type="PANTHER" id="PTHR43557">
    <property type="entry name" value="APOPTOSIS-INDUCING FACTOR 1"/>
    <property type="match status" value="1"/>
</dbReference>
<keyword evidence="5" id="KW-0053">Apoptosis</keyword>
<dbReference type="OrthoDB" id="6029at2759"/>
<evidence type="ECO:0000256" key="12">
    <source>
        <dbReference type="SAM" id="MobiDB-lite"/>
    </source>
</evidence>
<dbReference type="InterPro" id="IPR036188">
    <property type="entry name" value="FAD/NAD-bd_sf"/>
</dbReference>
<dbReference type="AlphaFoldDB" id="A0A8J1XLJ4"/>
<evidence type="ECO:0000313" key="14">
    <source>
        <dbReference type="EMBL" id="CAH1777486.1"/>
    </source>
</evidence>
<dbReference type="InterPro" id="IPR016156">
    <property type="entry name" value="FAD/NAD-linked_Rdtase_dimer_sf"/>
</dbReference>
<evidence type="ECO:0000256" key="11">
    <source>
        <dbReference type="ARBA" id="ARBA00047786"/>
    </source>
</evidence>
<dbReference type="SMART" id="SM01353">
    <property type="entry name" value="AIF_C"/>
    <property type="match status" value="1"/>
</dbReference>